<accession>A0A918V640</accession>
<protein>
    <submittedName>
        <fullName evidence="1">Uncharacterized protein</fullName>
    </submittedName>
</protein>
<name>A0A918V640_9ACTN</name>
<dbReference type="EMBL" id="BMWH01000002">
    <property type="protein sequence ID" value="GGZ73192.1"/>
    <property type="molecule type" value="Genomic_DNA"/>
</dbReference>
<keyword evidence="2" id="KW-1185">Reference proteome</keyword>
<gene>
    <name evidence="1" type="ORF">GCM10010389_08380</name>
</gene>
<dbReference type="AlphaFoldDB" id="A0A918V640"/>
<dbReference type="RefSeq" id="WP_190055903.1">
    <property type="nucleotide sequence ID" value="NZ_BMWH01000002.1"/>
</dbReference>
<reference evidence="1" key="2">
    <citation type="submission" date="2020-09" db="EMBL/GenBank/DDBJ databases">
        <authorList>
            <person name="Sun Q."/>
            <person name="Ohkuma M."/>
        </authorList>
    </citation>
    <scope>NUCLEOTIDE SEQUENCE</scope>
    <source>
        <strain evidence="1">JCM 5016</strain>
    </source>
</reference>
<dbReference type="Proteomes" id="UP000623010">
    <property type="component" value="Unassembled WGS sequence"/>
</dbReference>
<proteinExistence type="predicted"/>
<sequence length="89" mass="9589">MATITPTALTATELADRLAEQIAPLRDLFHSGNANTATGSRVVHDSVKGLIKALRAGEIDPVVAQVRLIAINKRATFYNVRRITAGEIH</sequence>
<comment type="caution">
    <text evidence="1">The sequence shown here is derived from an EMBL/GenBank/DDBJ whole genome shotgun (WGS) entry which is preliminary data.</text>
</comment>
<evidence type="ECO:0000313" key="2">
    <source>
        <dbReference type="Proteomes" id="UP000623010"/>
    </source>
</evidence>
<organism evidence="1 2">
    <name type="scientific">Streptomyces echinoruber</name>
    <dbReference type="NCBI Taxonomy" id="68898"/>
    <lineage>
        <taxon>Bacteria</taxon>
        <taxon>Bacillati</taxon>
        <taxon>Actinomycetota</taxon>
        <taxon>Actinomycetes</taxon>
        <taxon>Kitasatosporales</taxon>
        <taxon>Streptomycetaceae</taxon>
        <taxon>Streptomyces</taxon>
    </lineage>
</organism>
<evidence type="ECO:0000313" key="1">
    <source>
        <dbReference type="EMBL" id="GGZ73192.1"/>
    </source>
</evidence>
<reference evidence="1" key="1">
    <citation type="journal article" date="2014" name="Int. J. Syst. Evol. Microbiol.">
        <title>Complete genome sequence of Corynebacterium casei LMG S-19264T (=DSM 44701T), isolated from a smear-ripened cheese.</title>
        <authorList>
            <consortium name="US DOE Joint Genome Institute (JGI-PGF)"/>
            <person name="Walter F."/>
            <person name="Albersmeier A."/>
            <person name="Kalinowski J."/>
            <person name="Ruckert C."/>
        </authorList>
    </citation>
    <scope>NUCLEOTIDE SEQUENCE</scope>
    <source>
        <strain evidence="1">JCM 5016</strain>
    </source>
</reference>